<dbReference type="STRING" id="489703.SAMN04488038_114118"/>
<dbReference type="InterPro" id="IPR036291">
    <property type="entry name" value="NAD(P)-bd_dom_sf"/>
</dbReference>
<proteinExistence type="inferred from homology"/>
<dbReference type="CDD" id="cd05233">
    <property type="entry name" value="SDR_c"/>
    <property type="match status" value="1"/>
</dbReference>
<accession>A0A1H9L020</accession>
<dbReference type="PANTHER" id="PTHR24321">
    <property type="entry name" value="DEHYDROGENASES, SHORT CHAIN"/>
    <property type="match status" value="1"/>
</dbReference>
<dbReference type="EMBL" id="FOFS01000014">
    <property type="protein sequence ID" value="SER04841.1"/>
    <property type="molecule type" value="Genomic_DNA"/>
</dbReference>
<evidence type="ECO:0000256" key="1">
    <source>
        <dbReference type="ARBA" id="ARBA00006484"/>
    </source>
</evidence>
<dbReference type="OrthoDB" id="9793499at2"/>
<protein>
    <submittedName>
        <fullName evidence="3">NAD(P)-dependent dehydrogenase, short-chain alcohol dehydrogenase family</fullName>
    </submittedName>
</protein>
<dbReference type="AlphaFoldDB" id="A0A1H9L020"/>
<dbReference type="Gene3D" id="3.40.50.720">
    <property type="entry name" value="NAD(P)-binding Rossmann-like Domain"/>
    <property type="match status" value="1"/>
</dbReference>
<evidence type="ECO:0000256" key="2">
    <source>
        <dbReference type="ARBA" id="ARBA00023002"/>
    </source>
</evidence>
<dbReference type="RefSeq" id="WP_093288956.1">
    <property type="nucleotide sequence ID" value="NZ_FOFS01000014.1"/>
</dbReference>
<comment type="similarity">
    <text evidence="1">Belongs to the short-chain dehydrogenases/reductases (SDR) family.</text>
</comment>
<dbReference type="PRINTS" id="PR00081">
    <property type="entry name" value="GDHRDH"/>
</dbReference>
<organism evidence="3 4">
    <name type="scientific">Solimonas aquatica</name>
    <dbReference type="NCBI Taxonomy" id="489703"/>
    <lineage>
        <taxon>Bacteria</taxon>
        <taxon>Pseudomonadati</taxon>
        <taxon>Pseudomonadota</taxon>
        <taxon>Gammaproteobacteria</taxon>
        <taxon>Nevskiales</taxon>
        <taxon>Nevskiaceae</taxon>
        <taxon>Solimonas</taxon>
    </lineage>
</organism>
<reference evidence="3 4" key="1">
    <citation type="submission" date="2016-10" db="EMBL/GenBank/DDBJ databases">
        <authorList>
            <person name="de Groot N.N."/>
        </authorList>
    </citation>
    <scope>NUCLEOTIDE SEQUENCE [LARGE SCALE GENOMIC DNA]</scope>
    <source>
        <strain evidence="3 4">DSM 25927</strain>
    </source>
</reference>
<dbReference type="Pfam" id="PF13561">
    <property type="entry name" value="adh_short_C2"/>
    <property type="match status" value="1"/>
</dbReference>
<dbReference type="InterPro" id="IPR002347">
    <property type="entry name" value="SDR_fam"/>
</dbReference>
<gene>
    <name evidence="3" type="ORF">SAMN04488038_114118</name>
</gene>
<keyword evidence="4" id="KW-1185">Reference proteome</keyword>
<dbReference type="PANTHER" id="PTHR24321:SF8">
    <property type="entry name" value="ESTRADIOL 17-BETA-DEHYDROGENASE 8-RELATED"/>
    <property type="match status" value="1"/>
</dbReference>
<dbReference type="Proteomes" id="UP000199233">
    <property type="component" value="Unassembled WGS sequence"/>
</dbReference>
<evidence type="ECO:0000313" key="3">
    <source>
        <dbReference type="EMBL" id="SER04841.1"/>
    </source>
</evidence>
<dbReference type="SUPFAM" id="SSF51735">
    <property type="entry name" value="NAD(P)-binding Rossmann-fold domains"/>
    <property type="match status" value="1"/>
</dbReference>
<sequence>MQAAAFPQGAVLVVGGSGGIGQGVAKSFAAAGADVAILYRSKHEIAQRVAADIRALQRKASLHASDVTDAAAVRRAIAEVMAEHGRIHTVVWAAGPVVEQLPLAETGEALWKRSFDIEVHGFYQVVQATLPHLRAQGGGSYVHLGSAGHVYWPPKDGLSVIPKAANEAFIKGIAKEEGRYNIRANSILVGVIEAGMFLELSRRGVFDQQWIDETQKMLCLKRWGQPEHIGSAAIFLATNDYVTGQQINVSGGFGV</sequence>
<dbReference type="GO" id="GO:0016491">
    <property type="term" value="F:oxidoreductase activity"/>
    <property type="evidence" value="ECO:0007669"/>
    <property type="project" value="UniProtKB-KW"/>
</dbReference>
<name>A0A1H9L020_9GAMM</name>
<keyword evidence="2" id="KW-0560">Oxidoreductase</keyword>
<evidence type="ECO:0000313" key="4">
    <source>
        <dbReference type="Proteomes" id="UP000199233"/>
    </source>
</evidence>